<dbReference type="NCBIfam" id="NF033788">
    <property type="entry name" value="HTH_metalloreg"/>
    <property type="match status" value="1"/>
</dbReference>
<dbReference type="InterPro" id="IPR036390">
    <property type="entry name" value="WH_DNA-bd_sf"/>
</dbReference>
<keyword evidence="6" id="KW-1185">Reference proteome</keyword>
<dbReference type="InterPro" id="IPR051081">
    <property type="entry name" value="HTH_MetalResp_TranReg"/>
</dbReference>
<dbReference type="PRINTS" id="PR00778">
    <property type="entry name" value="HTHARSR"/>
</dbReference>
<dbReference type="Pfam" id="PF01022">
    <property type="entry name" value="HTH_5"/>
    <property type="match status" value="1"/>
</dbReference>
<dbReference type="Proteomes" id="UP000028569">
    <property type="component" value="Chromosome"/>
</dbReference>
<reference evidence="5 6" key="1">
    <citation type="journal article" date="2014" name="Appl. Environ. Microbiol.">
        <title>Genomic encyclopedia of type strains of the genus Bifidobacterium.</title>
        <authorList>
            <person name="Milani C."/>
            <person name="Lugli G.A."/>
            <person name="Duranti S."/>
            <person name="Turroni F."/>
            <person name="Bottacini F."/>
            <person name="Mangifesta M."/>
            <person name="Sanchez B."/>
            <person name="Viappiani A."/>
            <person name="Mancabelli L."/>
            <person name="Taminiau B."/>
            <person name="Delcenserie V."/>
            <person name="Barrangou R."/>
            <person name="Margolles A."/>
            <person name="van Sinderen D."/>
            <person name="Ventura M."/>
        </authorList>
    </citation>
    <scope>NUCLEOTIDE SEQUENCE [LARGE SCALE GENOMIC DNA]</scope>
    <source>
        <strain evidence="5 6">LMG 11587</strain>
    </source>
</reference>
<dbReference type="PANTHER" id="PTHR33154:SF25">
    <property type="entry name" value="LMO0101 PROTEIN"/>
    <property type="match status" value="1"/>
</dbReference>
<dbReference type="EMBL" id="CP006018">
    <property type="protein sequence ID" value="AIC92549.1"/>
    <property type="molecule type" value="Genomic_DNA"/>
</dbReference>
<evidence type="ECO:0000256" key="3">
    <source>
        <dbReference type="ARBA" id="ARBA00023163"/>
    </source>
</evidence>
<dbReference type="CDD" id="cd00090">
    <property type="entry name" value="HTH_ARSR"/>
    <property type="match status" value="1"/>
</dbReference>
<keyword evidence="1" id="KW-0805">Transcription regulation</keyword>
<evidence type="ECO:0000256" key="1">
    <source>
        <dbReference type="ARBA" id="ARBA00023015"/>
    </source>
</evidence>
<dbReference type="InterPro" id="IPR036388">
    <property type="entry name" value="WH-like_DNA-bd_sf"/>
</dbReference>
<dbReference type="AlphaFoldDB" id="A0A087VW23"/>
<dbReference type="InterPro" id="IPR011991">
    <property type="entry name" value="ArsR-like_HTH"/>
</dbReference>
<evidence type="ECO:0000256" key="2">
    <source>
        <dbReference type="ARBA" id="ARBA00023125"/>
    </source>
</evidence>
<sequence length="104" mass="11671">MSIETTGDGSSLATEDDEARVRVLKALADPTRLQIVRYLKRVCRGVTCGEIAQMVQMSPSAGSYHFRTLREAGLTVDERRSREKYVSLNEETFRRYAPGFLAAL</sequence>
<dbReference type="InterPro" id="IPR001845">
    <property type="entry name" value="HTH_ArsR_DNA-bd_dom"/>
</dbReference>
<dbReference type="OrthoDB" id="4471357at2"/>
<dbReference type="KEGG" id="bii:BINDI_1295"/>
<evidence type="ECO:0000313" key="6">
    <source>
        <dbReference type="Proteomes" id="UP000028569"/>
    </source>
</evidence>
<dbReference type="SMART" id="SM00418">
    <property type="entry name" value="HTH_ARSR"/>
    <property type="match status" value="1"/>
</dbReference>
<protein>
    <submittedName>
        <fullName evidence="5">Transcription regulator</fullName>
    </submittedName>
</protein>
<evidence type="ECO:0000259" key="4">
    <source>
        <dbReference type="PROSITE" id="PS50987"/>
    </source>
</evidence>
<dbReference type="SUPFAM" id="SSF46785">
    <property type="entry name" value="Winged helix' DNA-binding domain"/>
    <property type="match status" value="1"/>
</dbReference>
<keyword evidence="3" id="KW-0804">Transcription</keyword>
<accession>A0A087VW23</accession>
<feature type="domain" description="HTH arsR-type" evidence="4">
    <location>
        <begin position="12"/>
        <end position="104"/>
    </location>
</feature>
<dbReference type="GO" id="GO:0003700">
    <property type="term" value="F:DNA-binding transcription factor activity"/>
    <property type="evidence" value="ECO:0007669"/>
    <property type="project" value="InterPro"/>
</dbReference>
<organism evidence="5 6">
    <name type="scientific">Bifidobacterium [indicum] DSM 20214 = LMG 11587</name>
    <dbReference type="NCBI Taxonomy" id="1341694"/>
    <lineage>
        <taxon>Bacteria</taxon>
        <taxon>Bacillati</taxon>
        <taxon>Actinomycetota</taxon>
        <taxon>Actinomycetes</taxon>
        <taxon>Bifidobacteriales</taxon>
        <taxon>Bifidobacteriaceae</taxon>
        <taxon>Bifidobacterium</taxon>
    </lineage>
</organism>
<dbReference type="PROSITE" id="PS50987">
    <property type="entry name" value="HTH_ARSR_2"/>
    <property type="match status" value="1"/>
</dbReference>
<gene>
    <name evidence="5" type="ORF">BINDI_1295</name>
</gene>
<name>A0A087VW23_9BIFI</name>
<dbReference type="GO" id="GO:0003677">
    <property type="term" value="F:DNA binding"/>
    <property type="evidence" value="ECO:0007669"/>
    <property type="project" value="UniProtKB-KW"/>
</dbReference>
<keyword evidence="2" id="KW-0238">DNA-binding</keyword>
<dbReference type="HOGENOM" id="CLU_097806_4_3_11"/>
<proteinExistence type="predicted"/>
<dbReference type="Gene3D" id="1.10.10.10">
    <property type="entry name" value="Winged helix-like DNA-binding domain superfamily/Winged helix DNA-binding domain"/>
    <property type="match status" value="1"/>
</dbReference>
<dbReference type="RefSeq" id="WP_033491109.1">
    <property type="nucleotide sequence ID" value="NZ_CP006018.1"/>
</dbReference>
<evidence type="ECO:0000313" key="5">
    <source>
        <dbReference type="EMBL" id="AIC92549.1"/>
    </source>
</evidence>
<dbReference type="PANTHER" id="PTHR33154">
    <property type="entry name" value="TRANSCRIPTIONAL REGULATOR, ARSR FAMILY"/>
    <property type="match status" value="1"/>
</dbReference>